<dbReference type="Gene3D" id="3.40.50.10360">
    <property type="entry name" value="Hypothetical protein TT1679"/>
    <property type="match status" value="1"/>
</dbReference>
<dbReference type="AlphaFoldDB" id="A0A377FQK4"/>
<protein>
    <recommendedName>
        <fullName evidence="1">UPF0340 protein NCTC13163_00462</fullName>
    </recommendedName>
</protein>
<dbReference type="InterPro" id="IPR028345">
    <property type="entry name" value="Antibiotic_NAT-like"/>
</dbReference>
<comment type="similarity">
    <text evidence="1">Belongs to the UPF0340 family.</text>
</comment>
<evidence type="ECO:0000313" key="2">
    <source>
        <dbReference type="EMBL" id="STO07117.1"/>
    </source>
</evidence>
<evidence type="ECO:0000313" key="3">
    <source>
        <dbReference type="Proteomes" id="UP000254060"/>
    </source>
</evidence>
<sequence length="180" mass="19509">MTTMKTELLDLLTELHERFPLDEEKILVIGCSASEVLGKTIGKAGSIDVAAEFIDAFLSLRDRTGVHLAFQGCEHINRALTVERRTQKQFGLTEVTVVPIRAAGGAMSEKAYEHLDTPCVVESIQADAGIDIGSTLIGMHLKPVAIPVRLSSKQLGEAYVTFAITRPKLIGGPRAHYPAK</sequence>
<dbReference type="EMBL" id="UGGP01000001">
    <property type="protein sequence ID" value="STO07117.1"/>
    <property type="molecule type" value="Genomic_DNA"/>
</dbReference>
<dbReference type="HAMAP" id="MF_00800">
    <property type="entry name" value="UPF0340"/>
    <property type="match status" value="1"/>
</dbReference>
<reference evidence="2 3" key="1">
    <citation type="submission" date="2018-06" db="EMBL/GenBank/DDBJ databases">
        <authorList>
            <consortium name="Pathogen Informatics"/>
            <person name="Doyle S."/>
        </authorList>
    </citation>
    <scope>NUCLEOTIDE SEQUENCE [LARGE SCALE GENOMIC DNA]</scope>
    <source>
        <strain evidence="2 3">NCTC13163</strain>
    </source>
</reference>
<evidence type="ECO:0000256" key="1">
    <source>
        <dbReference type="HAMAP-Rule" id="MF_00800"/>
    </source>
</evidence>
<gene>
    <name evidence="2" type="ORF">NCTC13163_00462</name>
</gene>
<dbReference type="STRING" id="1397694.GCA_000702585_00978"/>
<dbReference type="Proteomes" id="UP000254060">
    <property type="component" value="Unassembled WGS sequence"/>
</dbReference>
<proteinExistence type="inferred from homology"/>
<dbReference type="RefSeq" id="WP_407637190.1">
    <property type="nucleotide sequence ID" value="NZ_UGGP01000001.1"/>
</dbReference>
<organism evidence="2 3">
    <name type="scientific">Exiguobacterium aurantiacum</name>
    <dbReference type="NCBI Taxonomy" id="33987"/>
    <lineage>
        <taxon>Bacteria</taxon>
        <taxon>Bacillati</taxon>
        <taxon>Bacillota</taxon>
        <taxon>Bacilli</taxon>
        <taxon>Bacillales</taxon>
        <taxon>Bacillales Family XII. Incertae Sedis</taxon>
        <taxon>Exiguobacterium</taxon>
    </lineage>
</organism>
<accession>A0A377FQK4</accession>
<dbReference type="PIRSF" id="PIRSF007510">
    <property type="entry name" value="UCP007510"/>
    <property type="match status" value="1"/>
</dbReference>
<dbReference type="NCBIfam" id="TIGR01440">
    <property type="entry name" value="TIGR01440 family protein"/>
    <property type="match status" value="1"/>
</dbReference>
<dbReference type="InterPro" id="IPR006340">
    <property type="entry name" value="DUF436"/>
</dbReference>
<name>A0A377FQK4_9BACL</name>
<dbReference type="SUPFAM" id="SSF110710">
    <property type="entry name" value="TTHA0583/YokD-like"/>
    <property type="match status" value="1"/>
</dbReference>
<dbReference type="Pfam" id="PF04260">
    <property type="entry name" value="DUF436"/>
    <property type="match status" value="1"/>
</dbReference>